<evidence type="ECO:0000256" key="1">
    <source>
        <dbReference type="SAM" id="MobiDB-lite"/>
    </source>
</evidence>
<organism evidence="2 3">
    <name type="scientific">Mycena belliarum</name>
    <dbReference type="NCBI Taxonomy" id="1033014"/>
    <lineage>
        <taxon>Eukaryota</taxon>
        <taxon>Fungi</taxon>
        <taxon>Dikarya</taxon>
        <taxon>Basidiomycota</taxon>
        <taxon>Agaricomycotina</taxon>
        <taxon>Agaricomycetes</taxon>
        <taxon>Agaricomycetidae</taxon>
        <taxon>Agaricales</taxon>
        <taxon>Marasmiineae</taxon>
        <taxon>Mycenaceae</taxon>
        <taxon>Mycena</taxon>
    </lineage>
</organism>
<sequence>MAHLLPPSLVELRNSLLGTNEYVASPTCVPSHSWRNKAGGHIITGGSGFLVVVGRVIDSKLDVVEAGSWREQWKDPMEKAKFVLMLEAPDATVFFQDWAPALSHVSRMDGGICDGQHAKNFIFKDRAGTLLRFTQNVFEKKKEGDPAIPAGYNAANWHMPKDMKATFDDVSTKFHIRPLTVYDTNDVVVDPNTLAQRLVGALCEITYSYKHWEMKDPKGELFDTFTGNVHQLVILQESQSPPLLPAVPLPGGRFRAGRGPVAPMASAPISQQASVGEVPAQPLAPPPIVSVAPIEGTAGLVPPALASALFAPVGALQKTSSGMPVVGGGGLKTPPSTPRAMGLSPTPYSPATPAGFYGSRLGVTGGDGVASGSGSRSSNTNGRAFGF</sequence>
<feature type="compositionally biased region" description="Low complexity" evidence="1">
    <location>
        <begin position="372"/>
        <end position="387"/>
    </location>
</feature>
<keyword evidence="3" id="KW-1185">Reference proteome</keyword>
<protein>
    <submittedName>
        <fullName evidence="2">Uncharacterized protein</fullName>
    </submittedName>
</protein>
<accession>A0AAD6ULZ8</accession>
<proteinExistence type="predicted"/>
<name>A0AAD6ULZ8_9AGAR</name>
<evidence type="ECO:0000313" key="3">
    <source>
        <dbReference type="Proteomes" id="UP001222325"/>
    </source>
</evidence>
<dbReference type="Proteomes" id="UP001222325">
    <property type="component" value="Unassembled WGS sequence"/>
</dbReference>
<reference evidence="2" key="1">
    <citation type="submission" date="2023-03" db="EMBL/GenBank/DDBJ databases">
        <title>Massive genome expansion in bonnet fungi (Mycena s.s.) driven by repeated elements and novel gene families across ecological guilds.</title>
        <authorList>
            <consortium name="Lawrence Berkeley National Laboratory"/>
            <person name="Harder C.B."/>
            <person name="Miyauchi S."/>
            <person name="Viragh M."/>
            <person name="Kuo A."/>
            <person name="Thoen E."/>
            <person name="Andreopoulos B."/>
            <person name="Lu D."/>
            <person name="Skrede I."/>
            <person name="Drula E."/>
            <person name="Henrissat B."/>
            <person name="Morin E."/>
            <person name="Kohler A."/>
            <person name="Barry K."/>
            <person name="LaButti K."/>
            <person name="Morin E."/>
            <person name="Salamov A."/>
            <person name="Lipzen A."/>
            <person name="Mereny Z."/>
            <person name="Hegedus B."/>
            <person name="Baldrian P."/>
            <person name="Stursova M."/>
            <person name="Weitz H."/>
            <person name="Taylor A."/>
            <person name="Grigoriev I.V."/>
            <person name="Nagy L.G."/>
            <person name="Martin F."/>
            <person name="Kauserud H."/>
        </authorList>
    </citation>
    <scope>NUCLEOTIDE SEQUENCE</scope>
    <source>
        <strain evidence="2">CBHHK173m</strain>
    </source>
</reference>
<comment type="caution">
    <text evidence="2">The sequence shown here is derived from an EMBL/GenBank/DDBJ whole genome shotgun (WGS) entry which is preliminary data.</text>
</comment>
<dbReference type="AlphaFoldDB" id="A0AAD6ULZ8"/>
<dbReference type="EMBL" id="JARJCN010000002">
    <property type="protein sequence ID" value="KAJ7103455.1"/>
    <property type="molecule type" value="Genomic_DNA"/>
</dbReference>
<feature type="region of interest" description="Disordered" evidence="1">
    <location>
        <begin position="368"/>
        <end position="387"/>
    </location>
</feature>
<gene>
    <name evidence="2" type="ORF">B0H15DRAFT_795566</name>
</gene>
<evidence type="ECO:0000313" key="2">
    <source>
        <dbReference type="EMBL" id="KAJ7103455.1"/>
    </source>
</evidence>